<dbReference type="EMBL" id="VYUA01000002">
    <property type="protein sequence ID" value="KAB2594015.1"/>
    <property type="molecule type" value="Genomic_DNA"/>
</dbReference>
<reference evidence="2 3" key="1">
    <citation type="submission" date="2019-09" db="EMBL/GenBank/DDBJ databases">
        <authorList>
            <person name="Liu P."/>
        </authorList>
    </citation>
    <scope>NUCLEOTIDE SEQUENCE [LARGE SCALE GENOMIC DNA]</scope>
    <source>
        <strain evidence="2 3">TRM68085</strain>
    </source>
</reference>
<dbReference type="PANTHER" id="PTHR20992">
    <property type="entry name" value="AT15442P-RELATED"/>
    <property type="match status" value="1"/>
</dbReference>
<keyword evidence="1" id="KW-0472">Membrane</keyword>
<accession>A0A5N5ET11</accession>
<dbReference type="InterPro" id="IPR005240">
    <property type="entry name" value="DUF389"/>
</dbReference>
<protein>
    <submittedName>
        <fullName evidence="2">DUF389 domain-containing protein</fullName>
    </submittedName>
</protein>
<gene>
    <name evidence="2" type="ORF">F5983_03185</name>
</gene>
<feature type="transmembrane region" description="Helical" evidence="1">
    <location>
        <begin position="175"/>
        <end position="200"/>
    </location>
</feature>
<proteinExistence type="predicted"/>
<evidence type="ECO:0000256" key="1">
    <source>
        <dbReference type="SAM" id="Phobius"/>
    </source>
</evidence>
<feature type="transmembrane region" description="Helical" evidence="1">
    <location>
        <begin position="246"/>
        <end position="269"/>
    </location>
</feature>
<dbReference type="Proteomes" id="UP000326907">
    <property type="component" value="Unassembled WGS sequence"/>
</dbReference>
<keyword evidence="1" id="KW-0812">Transmembrane</keyword>
<name>A0A5N5ET11_9ACTN</name>
<evidence type="ECO:0000313" key="2">
    <source>
        <dbReference type="EMBL" id="KAB2594015.1"/>
    </source>
</evidence>
<sequence length="321" mass="34106">MDMIHIRAVSPPDLTDEAVGLLADDPCVLNLIVRRDAARHPDGDSIACDVLTGAANQVLHRLRALRVDQRGSLVIEPVDMAFASAAAEGGRRALGPLRGAPVWEQVEARIRAEGRYRPSFYLYLVIAGMIGSVGIVTNSQILIVAAMVVGPEYGAIVAVALGIDQKRWAMVRRGLFALGTGFLLTIVVTFLFSLLIRGFGLESDAFDRGLRPVSNLINTPNFFSIAVATLAGIVGIVSLTEARTSALLGVFISVTTIPAAADIAVSTAFTSWPDAWGSLVQLVVNIVVLIVVGAAVLKGQRAIWRRVGLRRAHGTGGERPA</sequence>
<dbReference type="Pfam" id="PF04087">
    <property type="entry name" value="DUF389"/>
    <property type="match status" value="1"/>
</dbReference>
<evidence type="ECO:0000313" key="3">
    <source>
        <dbReference type="Proteomes" id="UP000326907"/>
    </source>
</evidence>
<feature type="transmembrane region" description="Helical" evidence="1">
    <location>
        <begin position="275"/>
        <end position="297"/>
    </location>
</feature>
<dbReference type="PANTHER" id="PTHR20992:SF9">
    <property type="entry name" value="AT15442P-RELATED"/>
    <property type="match status" value="1"/>
</dbReference>
<feature type="transmembrane region" description="Helical" evidence="1">
    <location>
        <begin position="119"/>
        <end position="136"/>
    </location>
</feature>
<keyword evidence="1" id="KW-1133">Transmembrane helix</keyword>
<keyword evidence="3" id="KW-1185">Reference proteome</keyword>
<comment type="caution">
    <text evidence="2">The sequence shown here is derived from an EMBL/GenBank/DDBJ whole genome shotgun (WGS) entry which is preliminary data.</text>
</comment>
<dbReference type="AlphaFoldDB" id="A0A5N5ET11"/>
<feature type="transmembrane region" description="Helical" evidence="1">
    <location>
        <begin position="220"/>
        <end position="239"/>
    </location>
</feature>
<dbReference type="RefSeq" id="WP_151508911.1">
    <property type="nucleotide sequence ID" value="NZ_VYUA01000002.1"/>
</dbReference>
<feature type="transmembrane region" description="Helical" evidence="1">
    <location>
        <begin position="142"/>
        <end position="163"/>
    </location>
</feature>
<organism evidence="2 3">
    <name type="scientific">Streptomyces arboris</name>
    <dbReference type="NCBI Taxonomy" id="2600619"/>
    <lineage>
        <taxon>Bacteria</taxon>
        <taxon>Bacillati</taxon>
        <taxon>Actinomycetota</taxon>
        <taxon>Actinomycetes</taxon>
        <taxon>Kitasatosporales</taxon>
        <taxon>Streptomycetaceae</taxon>
        <taxon>Streptomyces</taxon>
    </lineage>
</organism>